<keyword evidence="4" id="KW-0235">DNA replication</keyword>
<dbReference type="GO" id="GO:0008047">
    <property type="term" value="F:enzyme activator activity"/>
    <property type="evidence" value="ECO:0007669"/>
    <property type="project" value="TreeGrafter"/>
</dbReference>
<dbReference type="PANTHER" id="PTHR13779:SF7">
    <property type="entry name" value="ATPASE WRNIP1"/>
    <property type="match status" value="1"/>
</dbReference>
<dbReference type="FunFam" id="1.20.272.10:FF:000001">
    <property type="entry name" value="Putative AAA family ATPase"/>
    <property type="match status" value="1"/>
</dbReference>
<name>A0A1Y3PM85_9BACI</name>
<evidence type="ECO:0000256" key="5">
    <source>
        <dbReference type="ARBA" id="ARBA00022741"/>
    </source>
</evidence>
<dbReference type="Gene3D" id="1.10.3710.10">
    <property type="entry name" value="DNA polymerase III clamp loader subunits, C-terminal domain"/>
    <property type="match status" value="1"/>
</dbReference>
<sequence>MDLFAYDEEKMAPLAARMRPRHLDEMLGQQHLIGKGKLLRRVIESDRLTSAIFWGPPGCGKTTLARVIAETTSAHFVTMNAVSATVKELRQVIDEAEELRRLYGRKTILFLDEIHRFNKAQQDALLPAVEKGVLILIGATTENPYFEVNSALLSRSQLFPFYPLSEADIKEAVRRALADGERGLGRLAIRLDEEALDYIASRSNGDVRVALNTLELAALSTEEDETGVRHITLAVAEECLQQPALRYDRGDHRYDMMSALIKSIRGSDSQAALYWLACMLEGGEDPKVIARRLLVHASEDIGLANPQALVQAAATWTAVQAVGMPEARINLAQCVIYLAESPKSNSVIRAIDAAMNDVRSRPTGEVPLHLRDTHYAGAKKLGHGKGYKYPHDYPGHWVAQQYLPDELVGRRYYEPTRQGQEASIWKKYQERFNQ</sequence>
<dbReference type="InterPro" id="IPR032423">
    <property type="entry name" value="AAA_assoc_2"/>
</dbReference>
<dbReference type="InterPro" id="IPR008921">
    <property type="entry name" value="DNA_pol3_clamp-load_cplx_C"/>
</dbReference>
<dbReference type="GO" id="GO:0000731">
    <property type="term" value="P:DNA synthesis involved in DNA repair"/>
    <property type="evidence" value="ECO:0007669"/>
    <property type="project" value="TreeGrafter"/>
</dbReference>
<comment type="caution">
    <text evidence="9">The sequence shown here is derived from an EMBL/GenBank/DDBJ whole genome shotgun (WGS) entry which is preliminary data.</text>
</comment>
<dbReference type="InterPro" id="IPR003593">
    <property type="entry name" value="AAA+_ATPase"/>
</dbReference>
<comment type="similarity">
    <text evidence="2">Belongs to the AAA ATPase family. RarA/MGS1/WRNIP1 subfamily.</text>
</comment>
<comment type="function">
    <text evidence="1">DNA-dependent ATPase that plays important roles in cellular responses to stalled DNA replication processes.</text>
</comment>
<accession>A0A1Y3PM85</accession>
<keyword evidence="7" id="KW-0175">Coiled coil</keyword>
<dbReference type="CDD" id="cd18139">
    <property type="entry name" value="HLD_clamp_RarA"/>
    <property type="match status" value="1"/>
</dbReference>
<gene>
    <name evidence="9" type="ORF">BAA01_01050</name>
</gene>
<dbReference type="FunFam" id="1.10.3710.10:FF:000003">
    <property type="entry name" value="ATPase, AAA family protein"/>
    <property type="match status" value="1"/>
</dbReference>
<dbReference type="Gene3D" id="1.10.8.60">
    <property type="match status" value="1"/>
</dbReference>
<evidence type="ECO:0000313" key="10">
    <source>
        <dbReference type="Proteomes" id="UP000196475"/>
    </source>
</evidence>
<dbReference type="Pfam" id="PF16193">
    <property type="entry name" value="AAA_assoc_2"/>
    <property type="match status" value="1"/>
</dbReference>
<dbReference type="FunFam" id="3.40.50.300:FF:000137">
    <property type="entry name" value="Replication-associated recombination protein A"/>
    <property type="match status" value="1"/>
</dbReference>
<evidence type="ECO:0000256" key="3">
    <source>
        <dbReference type="ARBA" id="ARBA00020776"/>
    </source>
</evidence>
<keyword evidence="6" id="KW-0067">ATP-binding</keyword>
<feature type="coiled-coil region" evidence="7">
    <location>
        <begin position="79"/>
        <end position="106"/>
    </location>
</feature>
<dbReference type="SUPFAM" id="SSF52540">
    <property type="entry name" value="P-loop containing nucleoside triphosphate hydrolases"/>
    <property type="match status" value="1"/>
</dbReference>
<dbReference type="FunFam" id="1.10.8.60:FF:000029">
    <property type="entry name" value="Replication-associated recombination protein A"/>
    <property type="match status" value="1"/>
</dbReference>
<dbReference type="AlphaFoldDB" id="A0A1Y3PM85"/>
<feature type="domain" description="AAA+ ATPase" evidence="8">
    <location>
        <begin position="47"/>
        <end position="164"/>
    </location>
</feature>
<dbReference type="InterPro" id="IPR027417">
    <property type="entry name" value="P-loop_NTPase"/>
</dbReference>
<dbReference type="SMART" id="SM00382">
    <property type="entry name" value="AAA"/>
    <property type="match status" value="1"/>
</dbReference>
<dbReference type="EMBL" id="LZRT01000061">
    <property type="protein sequence ID" value="OUM88440.1"/>
    <property type="molecule type" value="Genomic_DNA"/>
</dbReference>
<dbReference type="InterPro" id="IPR051314">
    <property type="entry name" value="AAA_ATPase_RarA/MGS1/WRNIP1"/>
</dbReference>
<evidence type="ECO:0000256" key="2">
    <source>
        <dbReference type="ARBA" id="ARBA00008959"/>
    </source>
</evidence>
<evidence type="ECO:0000256" key="6">
    <source>
        <dbReference type="ARBA" id="ARBA00022840"/>
    </source>
</evidence>
<organism evidence="9 10">
    <name type="scientific">Bacillus thermozeamaize</name>
    <dbReference type="NCBI Taxonomy" id="230954"/>
    <lineage>
        <taxon>Bacteria</taxon>
        <taxon>Bacillati</taxon>
        <taxon>Bacillota</taxon>
        <taxon>Bacilli</taxon>
        <taxon>Bacillales</taxon>
        <taxon>Bacillaceae</taxon>
        <taxon>Bacillus</taxon>
    </lineage>
</organism>
<keyword evidence="5" id="KW-0547">Nucleotide-binding</keyword>
<proteinExistence type="inferred from homology"/>
<dbReference type="Proteomes" id="UP000196475">
    <property type="component" value="Unassembled WGS sequence"/>
</dbReference>
<reference evidence="10" key="1">
    <citation type="submission" date="2016-06" db="EMBL/GenBank/DDBJ databases">
        <authorList>
            <person name="Nascimento L."/>
            <person name="Pereira R.V."/>
            <person name="Martins L.F."/>
            <person name="Quaggio R.B."/>
            <person name="Silva A.M."/>
            <person name="Setubal J.C."/>
        </authorList>
    </citation>
    <scope>NUCLEOTIDE SEQUENCE [LARGE SCALE GENOMIC DNA]</scope>
</reference>
<dbReference type="GO" id="GO:0006261">
    <property type="term" value="P:DNA-templated DNA replication"/>
    <property type="evidence" value="ECO:0007669"/>
    <property type="project" value="TreeGrafter"/>
</dbReference>
<dbReference type="GO" id="GO:0005524">
    <property type="term" value="F:ATP binding"/>
    <property type="evidence" value="ECO:0007669"/>
    <property type="project" value="UniProtKB-KW"/>
</dbReference>
<evidence type="ECO:0000256" key="7">
    <source>
        <dbReference type="SAM" id="Coils"/>
    </source>
</evidence>
<dbReference type="Pfam" id="PF00004">
    <property type="entry name" value="AAA"/>
    <property type="match status" value="1"/>
</dbReference>
<evidence type="ECO:0000259" key="8">
    <source>
        <dbReference type="SMART" id="SM00382"/>
    </source>
</evidence>
<protein>
    <recommendedName>
        <fullName evidence="3">Replication-associated recombination protein A</fullName>
    </recommendedName>
</protein>
<dbReference type="Pfam" id="PF12002">
    <property type="entry name" value="MgsA_C"/>
    <property type="match status" value="1"/>
</dbReference>
<dbReference type="InterPro" id="IPR003959">
    <property type="entry name" value="ATPase_AAA_core"/>
</dbReference>
<dbReference type="PRINTS" id="PR00830">
    <property type="entry name" value="ENDOLAPTASE"/>
</dbReference>
<dbReference type="Gene3D" id="3.40.50.300">
    <property type="entry name" value="P-loop containing nucleotide triphosphate hydrolases"/>
    <property type="match status" value="1"/>
</dbReference>
<evidence type="ECO:0000256" key="4">
    <source>
        <dbReference type="ARBA" id="ARBA00022705"/>
    </source>
</evidence>
<dbReference type="SUPFAM" id="SSF48019">
    <property type="entry name" value="post-AAA+ oligomerization domain-like"/>
    <property type="match status" value="1"/>
</dbReference>
<evidence type="ECO:0000256" key="1">
    <source>
        <dbReference type="ARBA" id="ARBA00002393"/>
    </source>
</evidence>
<dbReference type="GO" id="GO:0017116">
    <property type="term" value="F:single-stranded DNA helicase activity"/>
    <property type="evidence" value="ECO:0007669"/>
    <property type="project" value="TreeGrafter"/>
</dbReference>
<dbReference type="PANTHER" id="PTHR13779">
    <property type="entry name" value="WERNER HELICASE-INTERACTING PROTEIN 1 FAMILY MEMBER"/>
    <property type="match status" value="1"/>
</dbReference>
<dbReference type="GO" id="GO:0016887">
    <property type="term" value="F:ATP hydrolysis activity"/>
    <property type="evidence" value="ECO:0007669"/>
    <property type="project" value="InterPro"/>
</dbReference>
<dbReference type="Gene3D" id="1.20.272.10">
    <property type="match status" value="1"/>
</dbReference>
<evidence type="ECO:0000313" key="9">
    <source>
        <dbReference type="EMBL" id="OUM88440.1"/>
    </source>
</evidence>
<dbReference type="GO" id="GO:0003677">
    <property type="term" value="F:DNA binding"/>
    <property type="evidence" value="ECO:0007669"/>
    <property type="project" value="InterPro"/>
</dbReference>
<dbReference type="InterPro" id="IPR021886">
    <property type="entry name" value="MgsA_C"/>
</dbReference>
<dbReference type="CDD" id="cd00009">
    <property type="entry name" value="AAA"/>
    <property type="match status" value="1"/>
</dbReference>